<proteinExistence type="predicted"/>
<feature type="compositionally biased region" description="Low complexity" evidence="1">
    <location>
        <begin position="162"/>
        <end position="181"/>
    </location>
</feature>
<organism evidence="2 3">
    <name type="scientific">Plakobranchus ocellatus</name>
    <dbReference type="NCBI Taxonomy" id="259542"/>
    <lineage>
        <taxon>Eukaryota</taxon>
        <taxon>Metazoa</taxon>
        <taxon>Spiralia</taxon>
        <taxon>Lophotrochozoa</taxon>
        <taxon>Mollusca</taxon>
        <taxon>Gastropoda</taxon>
        <taxon>Heterobranchia</taxon>
        <taxon>Euthyneura</taxon>
        <taxon>Panpulmonata</taxon>
        <taxon>Sacoglossa</taxon>
        <taxon>Placobranchoidea</taxon>
        <taxon>Plakobranchidae</taxon>
        <taxon>Plakobranchus</taxon>
    </lineage>
</organism>
<comment type="caution">
    <text evidence="2">The sequence shown here is derived from an EMBL/GenBank/DDBJ whole genome shotgun (WGS) entry which is preliminary data.</text>
</comment>
<keyword evidence="3" id="KW-1185">Reference proteome</keyword>
<feature type="compositionally biased region" description="Polar residues" evidence="1">
    <location>
        <begin position="134"/>
        <end position="145"/>
    </location>
</feature>
<dbReference type="Proteomes" id="UP000735302">
    <property type="component" value="Unassembled WGS sequence"/>
</dbReference>
<reference evidence="2 3" key="1">
    <citation type="journal article" date="2021" name="Elife">
        <title>Chloroplast acquisition without the gene transfer in kleptoplastic sea slugs, Plakobranchus ocellatus.</title>
        <authorList>
            <person name="Maeda T."/>
            <person name="Takahashi S."/>
            <person name="Yoshida T."/>
            <person name="Shimamura S."/>
            <person name="Takaki Y."/>
            <person name="Nagai Y."/>
            <person name="Toyoda A."/>
            <person name="Suzuki Y."/>
            <person name="Arimoto A."/>
            <person name="Ishii H."/>
            <person name="Satoh N."/>
            <person name="Nishiyama T."/>
            <person name="Hasebe M."/>
            <person name="Maruyama T."/>
            <person name="Minagawa J."/>
            <person name="Obokata J."/>
            <person name="Shigenobu S."/>
        </authorList>
    </citation>
    <scope>NUCLEOTIDE SEQUENCE [LARGE SCALE GENOMIC DNA]</scope>
</reference>
<protein>
    <submittedName>
        <fullName evidence="2">Uncharacterized protein</fullName>
    </submittedName>
</protein>
<accession>A0AAV4DYD9</accession>
<dbReference type="EMBL" id="BLXT01008457">
    <property type="protein sequence ID" value="GFO49080.1"/>
    <property type="molecule type" value="Genomic_DNA"/>
</dbReference>
<feature type="region of interest" description="Disordered" evidence="1">
    <location>
        <begin position="29"/>
        <end position="197"/>
    </location>
</feature>
<feature type="compositionally biased region" description="Low complexity" evidence="1">
    <location>
        <begin position="41"/>
        <end position="111"/>
    </location>
</feature>
<gene>
    <name evidence="2" type="ORF">PoB_007558500</name>
</gene>
<evidence type="ECO:0000256" key="1">
    <source>
        <dbReference type="SAM" id="MobiDB-lite"/>
    </source>
</evidence>
<sequence>MVFTFGQGCKIRVSKRYWKFNLRPVRRLTPAPELPGAYKQSSSRSAPGVAASSSSSSPSSGAQQQPTTTQFQSSSPAHAQQQSQSQTASSSSSSSAAVHHSNSSNSSSNNNKDNANLISGSSSSSAGNSGSGITRGSNGRSSLPTSAVGDRGRLHQNQQPQGPGLSGSSGRPSSTGASTSGKGEYQGSGQGKTTADG</sequence>
<evidence type="ECO:0000313" key="3">
    <source>
        <dbReference type="Proteomes" id="UP000735302"/>
    </source>
</evidence>
<dbReference type="AlphaFoldDB" id="A0AAV4DYD9"/>
<name>A0AAV4DYD9_9GAST</name>
<evidence type="ECO:0000313" key="2">
    <source>
        <dbReference type="EMBL" id="GFO49080.1"/>
    </source>
</evidence>
<feature type="compositionally biased region" description="Low complexity" evidence="1">
    <location>
        <begin position="119"/>
        <end position="132"/>
    </location>
</feature>